<dbReference type="EMBL" id="CP046914">
    <property type="protein sequence ID" value="QGZ64234.1"/>
    <property type="molecule type" value="Genomic_DNA"/>
</dbReference>
<dbReference type="KEGG" id="pacs:FAZ98_21140"/>
<dbReference type="Gene3D" id="3.40.190.290">
    <property type="match status" value="1"/>
</dbReference>
<dbReference type="PRINTS" id="PR00039">
    <property type="entry name" value="HTHLYSR"/>
</dbReference>
<dbReference type="SUPFAM" id="SSF46785">
    <property type="entry name" value="Winged helix' DNA-binding domain"/>
    <property type="match status" value="1"/>
</dbReference>
<dbReference type="Proteomes" id="UP000433577">
    <property type="component" value="Chromosome 2"/>
</dbReference>
<dbReference type="PANTHER" id="PTHR30427:SF1">
    <property type="entry name" value="TRANSCRIPTIONAL ACTIVATOR PROTEIN LYSR"/>
    <property type="match status" value="1"/>
</dbReference>
<organism evidence="6 7">
    <name type="scientific">Paraburkholderia acidisoli</name>
    <dbReference type="NCBI Taxonomy" id="2571748"/>
    <lineage>
        <taxon>Bacteria</taxon>
        <taxon>Pseudomonadati</taxon>
        <taxon>Pseudomonadota</taxon>
        <taxon>Betaproteobacteria</taxon>
        <taxon>Burkholderiales</taxon>
        <taxon>Burkholderiaceae</taxon>
        <taxon>Paraburkholderia</taxon>
    </lineage>
</organism>
<evidence type="ECO:0000313" key="6">
    <source>
        <dbReference type="EMBL" id="QGZ64234.1"/>
    </source>
</evidence>
<accession>A0A7Z2GMQ0</accession>
<gene>
    <name evidence="6" type="ORF">FAZ98_21140</name>
</gene>
<dbReference type="PANTHER" id="PTHR30427">
    <property type="entry name" value="TRANSCRIPTIONAL ACTIVATOR PROTEIN LYSR"/>
    <property type="match status" value="1"/>
</dbReference>
<name>A0A7Z2GMQ0_9BURK</name>
<sequence>MLATDLSLRQIEAFRALMQWRTVTRAASSLGVSQPAVSRLLADFEQNLGLALFERRSGRLVPTAQAHALHGEVERAFVGFERVALAAEQIRSQRRGVMRVAASVELCAEFVPGLAAAFAREHEGVDIELGTGEAAEIAERVTARQCDLGIVAQAVAHPGARVEVIGEWPLRCIVPRGHRLARKRVIDVADCAGERFVSLPLGSEVRARIDRVFAEHGVARELSVQAPLAQSVVAMVEAGMGIALIDAVSASSSATQAGGRVSVKRFAPALTTSIYTIRGAQGAAPLAEAFARHAAAAATRLR</sequence>
<dbReference type="InterPro" id="IPR036390">
    <property type="entry name" value="WH_DNA-bd_sf"/>
</dbReference>
<evidence type="ECO:0000313" key="7">
    <source>
        <dbReference type="Proteomes" id="UP000433577"/>
    </source>
</evidence>
<evidence type="ECO:0000259" key="5">
    <source>
        <dbReference type="PROSITE" id="PS50931"/>
    </source>
</evidence>
<dbReference type="RefSeq" id="WP_407672090.1">
    <property type="nucleotide sequence ID" value="NZ_CP046914.1"/>
</dbReference>
<dbReference type="PROSITE" id="PS50931">
    <property type="entry name" value="HTH_LYSR"/>
    <property type="match status" value="1"/>
</dbReference>
<dbReference type="InterPro" id="IPR036388">
    <property type="entry name" value="WH-like_DNA-bd_sf"/>
</dbReference>
<keyword evidence="3" id="KW-0238">DNA-binding</keyword>
<dbReference type="InterPro" id="IPR000847">
    <property type="entry name" value="LysR_HTH_N"/>
</dbReference>
<dbReference type="SUPFAM" id="SSF53850">
    <property type="entry name" value="Periplasmic binding protein-like II"/>
    <property type="match status" value="1"/>
</dbReference>
<evidence type="ECO:0000256" key="1">
    <source>
        <dbReference type="ARBA" id="ARBA00009437"/>
    </source>
</evidence>
<dbReference type="GO" id="GO:0003700">
    <property type="term" value="F:DNA-binding transcription factor activity"/>
    <property type="evidence" value="ECO:0007669"/>
    <property type="project" value="InterPro"/>
</dbReference>
<protein>
    <submittedName>
        <fullName evidence="6">LysR family transcriptional regulator</fullName>
    </submittedName>
</protein>
<keyword evidence="7" id="KW-1185">Reference proteome</keyword>
<dbReference type="Pfam" id="PF03466">
    <property type="entry name" value="LysR_substrate"/>
    <property type="match status" value="1"/>
</dbReference>
<dbReference type="AlphaFoldDB" id="A0A7Z2GMQ0"/>
<keyword evidence="4" id="KW-0804">Transcription</keyword>
<dbReference type="GO" id="GO:0010628">
    <property type="term" value="P:positive regulation of gene expression"/>
    <property type="evidence" value="ECO:0007669"/>
    <property type="project" value="TreeGrafter"/>
</dbReference>
<dbReference type="Pfam" id="PF00126">
    <property type="entry name" value="HTH_1"/>
    <property type="match status" value="1"/>
</dbReference>
<keyword evidence="2" id="KW-0805">Transcription regulation</keyword>
<reference evidence="6 7" key="1">
    <citation type="submission" date="2019-12" db="EMBL/GenBank/DDBJ databases">
        <title>Paraburkholderia acidiphila 7Q-K02 sp. nov and Paraburkholderia acidisoli DHF22 sp. nov., two strains isolated from forest soil.</title>
        <authorList>
            <person name="Gao Z."/>
            <person name="Qiu L."/>
        </authorList>
    </citation>
    <scope>NUCLEOTIDE SEQUENCE [LARGE SCALE GENOMIC DNA]</scope>
    <source>
        <strain evidence="6 7">DHF22</strain>
    </source>
</reference>
<comment type="similarity">
    <text evidence="1">Belongs to the LysR transcriptional regulatory family.</text>
</comment>
<dbReference type="GO" id="GO:0043565">
    <property type="term" value="F:sequence-specific DNA binding"/>
    <property type="evidence" value="ECO:0007669"/>
    <property type="project" value="TreeGrafter"/>
</dbReference>
<evidence type="ECO:0000256" key="2">
    <source>
        <dbReference type="ARBA" id="ARBA00023015"/>
    </source>
</evidence>
<dbReference type="InterPro" id="IPR005119">
    <property type="entry name" value="LysR_subst-bd"/>
</dbReference>
<evidence type="ECO:0000256" key="3">
    <source>
        <dbReference type="ARBA" id="ARBA00023125"/>
    </source>
</evidence>
<evidence type="ECO:0000256" key="4">
    <source>
        <dbReference type="ARBA" id="ARBA00023163"/>
    </source>
</evidence>
<proteinExistence type="inferred from homology"/>
<feature type="domain" description="HTH lysR-type" evidence="5">
    <location>
        <begin position="6"/>
        <end position="63"/>
    </location>
</feature>
<dbReference type="Gene3D" id="1.10.10.10">
    <property type="entry name" value="Winged helix-like DNA-binding domain superfamily/Winged helix DNA-binding domain"/>
    <property type="match status" value="1"/>
</dbReference>